<keyword evidence="3" id="KW-1185">Reference proteome</keyword>
<evidence type="ECO:0000313" key="3">
    <source>
        <dbReference type="Proteomes" id="UP000617340"/>
    </source>
</evidence>
<proteinExistence type="predicted"/>
<dbReference type="AlphaFoldDB" id="A0A834NV35"/>
<organism evidence="2 3">
    <name type="scientific">Vespula germanica</name>
    <name type="common">German yellow jacket</name>
    <name type="synonym">Paravespula germanica</name>
    <dbReference type="NCBI Taxonomy" id="30212"/>
    <lineage>
        <taxon>Eukaryota</taxon>
        <taxon>Metazoa</taxon>
        <taxon>Ecdysozoa</taxon>
        <taxon>Arthropoda</taxon>
        <taxon>Hexapoda</taxon>
        <taxon>Insecta</taxon>
        <taxon>Pterygota</taxon>
        <taxon>Neoptera</taxon>
        <taxon>Endopterygota</taxon>
        <taxon>Hymenoptera</taxon>
        <taxon>Apocrita</taxon>
        <taxon>Aculeata</taxon>
        <taxon>Vespoidea</taxon>
        <taxon>Vespidae</taxon>
        <taxon>Vespinae</taxon>
        <taxon>Vespula</taxon>
    </lineage>
</organism>
<name>A0A834NV35_VESGE</name>
<dbReference type="Proteomes" id="UP000617340">
    <property type="component" value="Unassembled WGS sequence"/>
</dbReference>
<evidence type="ECO:0000313" key="2">
    <source>
        <dbReference type="EMBL" id="KAF7418514.1"/>
    </source>
</evidence>
<protein>
    <submittedName>
        <fullName evidence="2">Uncharacterized protein</fullName>
    </submittedName>
</protein>
<feature type="compositionally biased region" description="Basic and acidic residues" evidence="1">
    <location>
        <begin position="78"/>
        <end position="89"/>
    </location>
</feature>
<feature type="region of interest" description="Disordered" evidence="1">
    <location>
        <begin position="51"/>
        <end position="100"/>
    </location>
</feature>
<reference evidence="2" key="1">
    <citation type="journal article" date="2020" name="G3 (Bethesda)">
        <title>High-Quality Assemblies for Three Invasive Social Wasps from the &lt;i&gt;Vespula&lt;/i&gt; Genus.</title>
        <authorList>
            <person name="Harrop T.W.R."/>
            <person name="Guhlin J."/>
            <person name="McLaughlin G.M."/>
            <person name="Permina E."/>
            <person name="Stockwell P."/>
            <person name="Gilligan J."/>
            <person name="Le Lec M.F."/>
            <person name="Gruber M.A.M."/>
            <person name="Quinn O."/>
            <person name="Lovegrove M."/>
            <person name="Duncan E.J."/>
            <person name="Remnant E.J."/>
            <person name="Van Eeckhoven J."/>
            <person name="Graham B."/>
            <person name="Knapp R.A."/>
            <person name="Langford K.W."/>
            <person name="Kronenberg Z."/>
            <person name="Press M.O."/>
            <person name="Eacker S.M."/>
            <person name="Wilson-Rankin E.E."/>
            <person name="Purcell J."/>
            <person name="Lester P.J."/>
            <person name="Dearden P.K."/>
        </authorList>
    </citation>
    <scope>NUCLEOTIDE SEQUENCE</scope>
    <source>
        <strain evidence="2">Linc-1</strain>
    </source>
</reference>
<comment type="caution">
    <text evidence="2">The sequence shown here is derived from an EMBL/GenBank/DDBJ whole genome shotgun (WGS) entry which is preliminary data.</text>
</comment>
<sequence>MEMIGRSVKVEVDERQKRRRRSFGGALKVHSAGTAAHTRTELECVYASCGRGGESAEPLSNELQTRRSSSELQMPHAGEQREEKGEVRGSPDGPSIIHGRDGLDVKRDVIVNIFAASVLSLKTMADVQLSPRPSQLRGFALKAVEPMAKLKTLLPSNSF</sequence>
<feature type="region of interest" description="Disordered" evidence="1">
    <location>
        <begin position="1"/>
        <end position="26"/>
    </location>
</feature>
<dbReference type="EMBL" id="JACSDZ010000001">
    <property type="protein sequence ID" value="KAF7418514.1"/>
    <property type="molecule type" value="Genomic_DNA"/>
</dbReference>
<gene>
    <name evidence="2" type="ORF">HZH68_001167</name>
</gene>
<evidence type="ECO:0000256" key="1">
    <source>
        <dbReference type="SAM" id="MobiDB-lite"/>
    </source>
</evidence>
<accession>A0A834NV35</accession>